<evidence type="ECO:0000256" key="2">
    <source>
        <dbReference type="ARBA" id="ARBA00022676"/>
    </source>
</evidence>
<dbReference type="CDD" id="cd00761">
    <property type="entry name" value="Glyco_tranf_GTA_type"/>
    <property type="match status" value="1"/>
</dbReference>
<dbReference type="GO" id="GO:0016757">
    <property type="term" value="F:glycosyltransferase activity"/>
    <property type="evidence" value="ECO:0007669"/>
    <property type="project" value="UniProtKB-KW"/>
</dbReference>
<reference evidence="5 6" key="1">
    <citation type="submission" date="2023-12" db="EMBL/GenBank/DDBJ databases">
        <title>Description of Novel Strain Fulvimarina sp. 2208YS6-2-32 isolated from Uroteuthis (Photololigo) edulis.</title>
        <authorList>
            <person name="Park J.-S."/>
        </authorList>
    </citation>
    <scope>NUCLEOTIDE SEQUENCE [LARGE SCALE GENOMIC DNA]</scope>
    <source>
        <strain evidence="5 6">2208YS6-2-32</strain>
    </source>
</reference>
<dbReference type="PANTHER" id="PTHR43179:SF12">
    <property type="entry name" value="GALACTOFURANOSYLTRANSFERASE GLFT2"/>
    <property type="match status" value="1"/>
</dbReference>
<dbReference type="EC" id="2.4.-.-" evidence="5"/>
<sequence>MTKPNITIQHVTASERPIEAVIILPTFRRPDHLVRTLDSLKAQETARSFAIIVMENDDESLAGAKAARAWFEENPAQAGIALIAHDRGNCSAYNAGIQTALAHYADFSHLLIIDDDELATKHWLDRLIEASETYRADLVGAPQTPVFEDVAASRRWARHPVFTPHYKSSGPVPILFSSGNVAIRRRVLQAMGPEWLDPAFNFIGGGDADFYTRAKDRGFTFAWCENAPVMETMPARRTEASWINARSVRNGAISSIIERRHGTGAQGGLKRHVRNIALLSASPLRSILLAVRTRSPAIGLYHVQVAVGRFMAEFGRVAEQYRQPEKN</sequence>
<comment type="similarity">
    <text evidence="1">Belongs to the glycosyltransferase 2 family.</text>
</comment>
<keyword evidence="3 5" id="KW-0808">Transferase</keyword>
<dbReference type="RefSeq" id="WP_322188549.1">
    <property type="nucleotide sequence ID" value="NZ_JAXLPB010000006.1"/>
</dbReference>
<dbReference type="Gene3D" id="3.90.550.10">
    <property type="entry name" value="Spore Coat Polysaccharide Biosynthesis Protein SpsA, Chain A"/>
    <property type="match status" value="1"/>
</dbReference>
<dbReference type="PANTHER" id="PTHR43179">
    <property type="entry name" value="RHAMNOSYLTRANSFERASE WBBL"/>
    <property type="match status" value="1"/>
</dbReference>
<name>A0ABU5I5R6_9HYPH</name>
<dbReference type="EMBL" id="JAXLPB010000006">
    <property type="protein sequence ID" value="MDY8110717.1"/>
    <property type="molecule type" value="Genomic_DNA"/>
</dbReference>
<evidence type="ECO:0000256" key="3">
    <source>
        <dbReference type="ARBA" id="ARBA00022679"/>
    </source>
</evidence>
<dbReference type="InterPro" id="IPR001173">
    <property type="entry name" value="Glyco_trans_2-like"/>
</dbReference>
<keyword evidence="2 5" id="KW-0328">Glycosyltransferase</keyword>
<dbReference type="SUPFAM" id="SSF53448">
    <property type="entry name" value="Nucleotide-diphospho-sugar transferases"/>
    <property type="match status" value="1"/>
</dbReference>
<evidence type="ECO:0000256" key="1">
    <source>
        <dbReference type="ARBA" id="ARBA00006739"/>
    </source>
</evidence>
<feature type="domain" description="Glycosyltransferase 2-like" evidence="4">
    <location>
        <begin position="22"/>
        <end position="188"/>
    </location>
</feature>
<keyword evidence="6" id="KW-1185">Reference proteome</keyword>
<evidence type="ECO:0000313" key="5">
    <source>
        <dbReference type="EMBL" id="MDY8110717.1"/>
    </source>
</evidence>
<gene>
    <name evidence="5" type="ORF">U0C82_16365</name>
</gene>
<proteinExistence type="inferred from homology"/>
<dbReference type="Proteomes" id="UP001294412">
    <property type="component" value="Unassembled WGS sequence"/>
</dbReference>
<evidence type="ECO:0000259" key="4">
    <source>
        <dbReference type="Pfam" id="PF00535"/>
    </source>
</evidence>
<accession>A0ABU5I5R6</accession>
<organism evidence="5 6">
    <name type="scientific">Fulvimarina uroteuthidis</name>
    <dbReference type="NCBI Taxonomy" id="3098149"/>
    <lineage>
        <taxon>Bacteria</taxon>
        <taxon>Pseudomonadati</taxon>
        <taxon>Pseudomonadota</taxon>
        <taxon>Alphaproteobacteria</taxon>
        <taxon>Hyphomicrobiales</taxon>
        <taxon>Aurantimonadaceae</taxon>
        <taxon>Fulvimarina</taxon>
    </lineage>
</organism>
<protein>
    <submittedName>
        <fullName evidence="5">Glycosyltransferase</fullName>
        <ecNumber evidence="5">2.4.-.-</ecNumber>
    </submittedName>
</protein>
<evidence type="ECO:0000313" key="6">
    <source>
        <dbReference type="Proteomes" id="UP001294412"/>
    </source>
</evidence>
<dbReference type="InterPro" id="IPR029044">
    <property type="entry name" value="Nucleotide-diphossugar_trans"/>
</dbReference>
<comment type="caution">
    <text evidence="5">The sequence shown here is derived from an EMBL/GenBank/DDBJ whole genome shotgun (WGS) entry which is preliminary data.</text>
</comment>
<dbReference type="Pfam" id="PF00535">
    <property type="entry name" value="Glycos_transf_2"/>
    <property type="match status" value="1"/>
</dbReference>